<comment type="caution">
    <text evidence="4">The sequence shown here is derived from an EMBL/GenBank/DDBJ whole genome shotgun (WGS) entry which is preliminary data.</text>
</comment>
<evidence type="ECO:0000256" key="2">
    <source>
        <dbReference type="ARBA" id="ARBA00022679"/>
    </source>
</evidence>
<dbReference type="InterPro" id="IPR011004">
    <property type="entry name" value="Trimer_LpxA-like_sf"/>
</dbReference>
<protein>
    <submittedName>
        <fullName evidence="4">Galactoside O-acetyltransferase</fullName>
    </submittedName>
</protein>
<reference evidence="4" key="2">
    <citation type="submission" date="2023-05" db="EMBL/GenBank/DDBJ databases">
        <authorList>
            <consortium name="Lawrence Berkeley National Laboratory"/>
            <person name="Steindorff A."/>
            <person name="Hensen N."/>
            <person name="Bonometti L."/>
            <person name="Westerberg I."/>
            <person name="Brannstrom I.O."/>
            <person name="Guillou S."/>
            <person name="Cros-Aarteil S."/>
            <person name="Calhoun S."/>
            <person name="Haridas S."/>
            <person name="Kuo A."/>
            <person name="Mondo S."/>
            <person name="Pangilinan J."/>
            <person name="Riley R."/>
            <person name="Labutti K."/>
            <person name="Andreopoulos B."/>
            <person name="Lipzen A."/>
            <person name="Chen C."/>
            <person name="Yanf M."/>
            <person name="Daum C."/>
            <person name="Ng V."/>
            <person name="Clum A."/>
            <person name="Ohm R."/>
            <person name="Martin F."/>
            <person name="Silar P."/>
            <person name="Natvig D."/>
            <person name="Lalanne C."/>
            <person name="Gautier V."/>
            <person name="Ament-Velasquez S.L."/>
            <person name="Kruys A."/>
            <person name="Hutchinson M.I."/>
            <person name="Powell A.J."/>
            <person name="Barry K."/>
            <person name="Miller A.N."/>
            <person name="Grigoriev I.V."/>
            <person name="Debuchy R."/>
            <person name="Gladieux P."/>
            <person name="Thoren M.H."/>
            <person name="Johannesson H."/>
        </authorList>
    </citation>
    <scope>NUCLEOTIDE SEQUENCE</scope>
    <source>
        <strain evidence="4">CBS 103.79</strain>
    </source>
</reference>
<dbReference type="InterPro" id="IPR051159">
    <property type="entry name" value="Hexapeptide_acetyltransf"/>
</dbReference>
<dbReference type="SMART" id="SM01266">
    <property type="entry name" value="Mac"/>
    <property type="match status" value="1"/>
</dbReference>
<evidence type="ECO:0000256" key="1">
    <source>
        <dbReference type="ARBA" id="ARBA00007274"/>
    </source>
</evidence>
<dbReference type="GO" id="GO:0008374">
    <property type="term" value="F:O-acyltransferase activity"/>
    <property type="evidence" value="ECO:0007669"/>
    <property type="project" value="TreeGrafter"/>
</dbReference>
<dbReference type="Proteomes" id="UP001303889">
    <property type="component" value="Unassembled WGS sequence"/>
</dbReference>
<dbReference type="Pfam" id="PF12464">
    <property type="entry name" value="Mac"/>
    <property type="match status" value="1"/>
</dbReference>
<dbReference type="Pfam" id="PF00132">
    <property type="entry name" value="Hexapep"/>
    <property type="match status" value="1"/>
</dbReference>
<dbReference type="InterPro" id="IPR001451">
    <property type="entry name" value="Hexapep"/>
</dbReference>
<evidence type="ECO:0000313" key="5">
    <source>
        <dbReference type="Proteomes" id="UP001303889"/>
    </source>
</evidence>
<dbReference type="PANTHER" id="PTHR23416:SF54">
    <property type="entry name" value="ACETYLTRANSFERASE, CYSE_LACA_LPXA_NODL FAMILY (AFU_ORTHOLOGUE AFUA_2G08430)-RELATED"/>
    <property type="match status" value="1"/>
</dbReference>
<dbReference type="AlphaFoldDB" id="A0AAN6MU52"/>
<dbReference type="GO" id="GO:0016407">
    <property type="term" value="F:acetyltransferase activity"/>
    <property type="evidence" value="ECO:0007669"/>
    <property type="project" value="InterPro"/>
</dbReference>
<dbReference type="CDD" id="cd03357">
    <property type="entry name" value="LbH_MAT_GAT"/>
    <property type="match status" value="1"/>
</dbReference>
<dbReference type="PANTHER" id="PTHR23416">
    <property type="entry name" value="SIALIC ACID SYNTHASE-RELATED"/>
    <property type="match status" value="1"/>
</dbReference>
<evidence type="ECO:0000259" key="3">
    <source>
        <dbReference type="SMART" id="SM01266"/>
    </source>
</evidence>
<accession>A0AAN6MU52</accession>
<reference evidence="4" key="1">
    <citation type="journal article" date="2023" name="Mol. Phylogenet. Evol.">
        <title>Genome-scale phylogeny and comparative genomics of the fungal order Sordariales.</title>
        <authorList>
            <person name="Hensen N."/>
            <person name="Bonometti L."/>
            <person name="Westerberg I."/>
            <person name="Brannstrom I.O."/>
            <person name="Guillou S."/>
            <person name="Cros-Aarteil S."/>
            <person name="Calhoun S."/>
            <person name="Haridas S."/>
            <person name="Kuo A."/>
            <person name="Mondo S."/>
            <person name="Pangilinan J."/>
            <person name="Riley R."/>
            <person name="LaButti K."/>
            <person name="Andreopoulos B."/>
            <person name="Lipzen A."/>
            <person name="Chen C."/>
            <person name="Yan M."/>
            <person name="Daum C."/>
            <person name="Ng V."/>
            <person name="Clum A."/>
            <person name="Steindorff A."/>
            <person name="Ohm R.A."/>
            <person name="Martin F."/>
            <person name="Silar P."/>
            <person name="Natvig D.O."/>
            <person name="Lalanne C."/>
            <person name="Gautier V."/>
            <person name="Ament-Velasquez S.L."/>
            <person name="Kruys A."/>
            <person name="Hutchinson M.I."/>
            <person name="Powell A.J."/>
            <person name="Barry K."/>
            <person name="Miller A.N."/>
            <person name="Grigoriev I.V."/>
            <person name="Debuchy R."/>
            <person name="Gladieux P."/>
            <person name="Hiltunen Thoren M."/>
            <person name="Johannesson H."/>
        </authorList>
    </citation>
    <scope>NUCLEOTIDE SEQUENCE</scope>
    <source>
        <strain evidence="4">CBS 103.79</strain>
    </source>
</reference>
<dbReference type="Gene3D" id="2.160.10.10">
    <property type="entry name" value="Hexapeptide repeat proteins"/>
    <property type="match status" value="1"/>
</dbReference>
<dbReference type="InterPro" id="IPR024688">
    <property type="entry name" value="Mac_dom"/>
</dbReference>
<evidence type="ECO:0000313" key="4">
    <source>
        <dbReference type="EMBL" id="KAK3906343.1"/>
    </source>
</evidence>
<gene>
    <name evidence="4" type="ORF">C8A05DRAFT_40840</name>
</gene>
<dbReference type="EMBL" id="MU855329">
    <property type="protein sequence ID" value="KAK3906343.1"/>
    <property type="molecule type" value="Genomic_DNA"/>
</dbReference>
<sequence>MVVPDTLDLVENRRRMRAGELYYTFASDLVAERERCMAACRAFNLLSTGGEASRRERVEAWKTMVGDTTPLPPPVPTPEEDTILLNDYPVVEGQVKFDYGYNCKFGPQVYINNACTFLDILPITIGARTLIGPNCAFYGATHPLDPTLRDGTSGPEAGKPITIGPDCWFGGSVVVLPGVTIGRGVTVGAGSVVTRDVGDFVVVAGNPARVIRRLEVVVEGRAAVTSPVASNSGPSMCYITTVQPL</sequence>
<keyword evidence="5" id="KW-1185">Reference proteome</keyword>
<keyword evidence="2" id="KW-0808">Transferase</keyword>
<feature type="domain" description="Maltose/galactoside acetyltransferase" evidence="3">
    <location>
        <begin position="13"/>
        <end position="70"/>
    </location>
</feature>
<proteinExistence type="inferred from homology"/>
<name>A0AAN6MU52_9PEZI</name>
<comment type="similarity">
    <text evidence="1">Belongs to the transferase hexapeptide repeat family.</text>
</comment>
<organism evidence="4 5">
    <name type="scientific">Staphylotrichum tortipilum</name>
    <dbReference type="NCBI Taxonomy" id="2831512"/>
    <lineage>
        <taxon>Eukaryota</taxon>
        <taxon>Fungi</taxon>
        <taxon>Dikarya</taxon>
        <taxon>Ascomycota</taxon>
        <taxon>Pezizomycotina</taxon>
        <taxon>Sordariomycetes</taxon>
        <taxon>Sordariomycetidae</taxon>
        <taxon>Sordariales</taxon>
        <taxon>Chaetomiaceae</taxon>
        <taxon>Staphylotrichum</taxon>
    </lineage>
</organism>
<dbReference type="SUPFAM" id="SSF51161">
    <property type="entry name" value="Trimeric LpxA-like enzymes"/>
    <property type="match status" value="1"/>
</dbReference>